<dbReference type="OrthoDB" id="9802655at2"/>
<dbReference type="Pfam" id="PF03776">
    <property type="entry name" value="MinE"/>
    <property type="match status" value="1"/>
</dbReference>
<comment type="caution">
    <text evidence="7">The sequence shown here is derived from an EMBL/GenBank/DDBJ whole genome shotgun (WGS) entry which is preliminary data.</text>
</comment>
<dbReference type="EMBL" id="SMRS01000008">
    <property type="protein sequence ID" value="KAA0873976.1"/>
    <property type="molecule type" value="Genomic_DNA"/>
</dbReference>
<evidence type="ECO:0000256" key="5">
    <source>
        <dbReference type="ARBA" id="ARBA00025265"/>
    </source>
</evidence>
<dbReference type="GO" id="GO:0051301">
    <property type="term" value="P:cell division"/>
    <property type="evidence" value="ECO:0007669"/>
    <property type="project" value="UniProtKB-KW"/>
</dbReference>
<evidence type="ECO:0000256" key="1">
    <source>
        <dbReference type="ARBA" id="ARBA00008168"/>
    </source>
</evidence>
<evidence type="ECO:0000256" key="6">
    <source>
        <dbReference type="HAMAP-Rule" id="MF_00262"/>
    </source>
</evidence>
<comment type="similarity">
    <text evidence="1 6">Belongs to the MinE family.</text>
</comment>
<dbReference type="InterPro" id="IPR036707">
    <property type="entry name" value="MinE_sf"/>
</dbReference>
<evidence type="ECO:0000256" key="2">
    <source>
        <dbReference type="ARBA" id="ARBA00020112"/>
    </source>
</evidence>
<dbReference type="FunFam" id="3.30.1070.10:FF:000001">
    <property type="entry name" value="Cell division topological specificity factor"/>
    <property type="match status" value="1"/>
</dbReference>
<name>A0A5A9VZS5_9GAMM</name>
<dbReference type="Proteomes" id="UP000325302">
    <property type="component" value="Unassembled WGS sequence"/>
</dbReference>
<dbReference type="NCBIfam" id="TIGR01215">
    <property type="entry name" value="minE"/>
    <property type="match status" value="1"/>
</dbReference>
<organism evidence="7 8">
    <name type="scientific">Nitrincola tapanii</name>
    <dbReference type="NCBI Taxonomy" id="1708751"/>
    <lineage>
        <taxon>Bacteria</taxon>
        <taxon>Pseudomonadati</taxon>
        <taxon>Pseudomonadota</taxon>
        <taxon>Gammaproteobacteria</taxon>
        <taxon>Oceanospirillales</taxon>
        <taxon>Oceanospirillaceae</taxon>
        <taxon>Nitrincola</taxon>
    </lineage>
</organism>
<evidence type="ECO:0000313" key="7">
    <source>
        <dbReference type="EMBL" id="KAA0873976.1"/>
    </source>
</evidence>
<protein>
    <recommendedName>
        <fullName evidence="2 6">Cell division topological specificity factor</fullName>
    </recommendedName>
</protein>
<keyword evidence="3 6" id="KW-0132">Cell division</keyword>
<dbReference type="AlphaFoldDB" id="A0A5A9VZS5"/>
<evidence type="ECO:0000256" key="4">
    <source>
        <dbReference type="ARBA" id="ARBA00023306"/>
    </source>
</evidence>
<reference evidence="7 8" key="1">
    <citation type="submission" date="2019-03" db="EMBL/GenBank/DDBJ databases">
        <title>Nitrincola sp. nov. isolated from an Indian soda lake.</title>
        <authorList>
            <person name="Joshi A."/>
            <person name="Thite S.V."/>
            <person name="Joseph N."/>
            <person name="Dhotre D."/>
            <person name="Moorthy M."/>
            <person name="Shouche Y.S."/>
        </authorList>
    </citation>
    <scope>NUCLEOTIDE SEQUENCE [LARGE SCALE GENOMIC DNA]</scope>
    <source>
        <strain evidence="7 8">MEB193</strain>
    </source>
</reference>
<dbReference type="SUPFAM" id="SSF55229">
    <property type="entry name" value="Cell division protein MinE topological specificity domain"/>
    <property type="match status" value="1"/>
</dbReference>
<keyword evidence="4 6" id="KW-0131">Cell cycle</keyword>
<dbReference type="InterPro" id="IPR005527">
    <property type="entry name" value="MinE"/>
</dbReference>
<dbReference type="HAMAP" id="MF_00262">
    <property type="entry name" value="MinE"/>
    <property type="match status" value="1"/>
</dbReference>
<gene>
    <name evidence="6 7" type="primary">minE</name>
    <name evidence="7" type="ORF">E1H14_11545</name>
</gene>
<dbReference type="GO" id="GO:0042802">
    <property type="term" value="F:identical protein binding"/>
    <property type="evidence" value="ECO:0007669"/>
    <property type="project" value="UniProtKB-ARBA"/>
</dbReference>
<dbReference type="GO" id="GO:0032955">
    <property type="term" value="P:regulation of division septum assembly"/>
    <property type="evidence" value="ECO:0007669"/>
    <property type="project" value="InterPro"/>
</dbReference>
<evidence type="ECO:0000256" key="3">
    <source>
        <dbReference type="ARBA" id="ARBA00022618"/>
    </source>
</evidence>
<dbReference type="RefSeq" id="WP_149391628.1">
    <property type="nucleotide sequence ID" value="NZ_SMRS01000008.1"/>
</dbReference>
<evidence type="ECO:0000313" key="8">
    <source>
        <dbReference type="Proteomes" id="UP000325302"/>
    </source>
</evidence>
<proteinExistence type="inferred from homology"/>
<sequence>MSGIFSFWRSNKKTSASIAKERLQVIVAHERSAASQPEWMPKLQQEILEVIKKYVEIDSSALNIEVRNEGQDISVLEINVDCPIK</sequence>
<dbReference type="NCBIfam" id="NF001422">
    <property type="entry name" value="PRK00296.1"/>
    <property type="match status" value="1"/>
</dbReference>
<dbReference type="Gene3D" id="3.30.1070.10">
    <property type="entry name" value="Cell division topological specificity factor MinE"/>
    <property type="match status" value="1"/>
</dbReference>
<comment type="function">
    <text evidence="5 6">Prevents the cell division inhibition by proteins MinC and MinD at internal division sites while permitting inhibition at polar sites. This ensures cell division at the proper site by restricting the formation of a division septum at the midpoint of the long axis of the cell.</text>
</comment>
<keyword evidence="8" id="KW-1185">Reference proteome</keyword>
<accession>A0A5A9VZS5</accession>